<sequence length="252" mass="29190">MVTKMHEQPNYYAIIPASVRYDENLMKGAVLLYGEITALSNKHGYCWASDKYFAELYKTTKRSIQSWLTSLEEGGYIVRIVEREGKQITKRYIKLSQPSEENFSTLVKKTSQPSEENFTTPSEENFRENNTSINNTSNNTTNKKQPKDKPLESDLENGFAEFWTLYPKKKNKGNKKTSFNKYKKAIKGGVKHEEIKDGLEGYIKHIKAEGKPNQFIKNAETFLNQEVWKDEYSDTGSAEEERLKNAYGDWNF</sequence>
<dbReference type="EMBL" id="CAUZLY010000013">
    <property type="protein sequence ID" value="CAK1253899.1"/>
    <property type="molecule type" value="Genomic_DNA"/>
</dbReference>
<name>A0ABN9Z353_9LACO</name>
<gene>
    <name evidence="2" type="ORF">R82641_BJNNKPBH_01454</name>
</gene>
<organism evidence="2 3">
    <name type="scientific">Fructobacillus cardui</name>
    <dbReference type="NCBI Taxonomy" id="2893170"/>
    <lineage>
        <taxon>Bacteria</taxon>
        <taxon>Bacillati</taxon>
        <taxon>Bacillota</taxon>
        <taxon>Bacilli</taxon>
        <taxon>Lactobacillales</taxon>
        <taxon>Lactobacillaceae</taxon>
        <taxon>Fructobacillus</taxon>
    </lineage>
</organism>
<evidence type="ECO:0000313" key="3">
    <source>
        <dbReference type="Proteomes" id="UP001314200"/>
    </source>
</evidence>
<feature type="region of interest" description="Disordered" evidence="1">
    <location>
        <begin position="104"/>
        <end position="151"/>
    </location>
</feature>
<keyword evidence="3" id="KW-1185">Reference proteome</keyword>
<feature type="compositionally biased region" description="Low complexity" evidence="1">
    <location>
        <begin position="129"/>
        <end position="142"/>
    </location>
</feature>
<accession>A0ABN9Z353</accession>
<protein>
    <submittedName>
        <fullName evidence="2">DNA replication protein DnaD (DnaD)</fullName>
    </submittedName>
</protein>
<dbReference type="Pfam" id="PF13730">
    <property type="entry name" value="HTH_36"/>
    <property type="match status" value="1"/>
</dbReference>
<proteinExistence type="predicted"/>
<feature type="compositionally biased region" description="Polar residues" evidence="1">
    <location>
        <begin position="104"/>
        <end position="123"/>
    </location>
</feature>
<evidence type="ECO:0000256" key="1">
    <source>
        <dbReference type="SAM" id="MobiDB-lite"/>
    </source>
</evidence>
<evidence type="ECO:0000313" key="2">
    <source>
        <dbReference type="EMBL" id="CAK1253899.1"/>
    </source>
</evidence>
<dbReference type="Proteomes" id="UP001314200">
    <property type="component" value="Unassembled WGS sequence"/>
</dbReference>
<comment type="caution">
    <text evidence="2">The sequence shown here is derived from an EMBL/GenBank/DDBJ whole genome shotgun (WGS) entry which is preliminary data.</text>
</comment>
<reference evidence="2 3" key="1">
    <citation type="submission" date="2023-10" db="EMBL/GenBank/DDBJ databases">
        <authorList>
            <person name="Botero Cardona J."/>
        </authorList>
    </citation>
    <scope>NUCLEOTIDE SEQUENCE [LARGE SCALE GENOMIC DNA]</scope>
    <source>
        <strain evidence="2 3">R-82641</strain>
    </source>
</reference>